<keyword evidence="6" id="KW-1185">Reference proteome</keyword>
<dbReference type="PANTHER" id="PTHR47271">
    <property type="entry name" value="ARGININE DEIMINASE"/>
    <property type="match status" value="1"/>
</dbReference>
<accession>A0A2Y9BWJ6</accession>
<gene>
    <name evidence="3" type="primary">arcA</name>
    <name evidence="5" type="ORF">SAMN05216184_102100</name>
</gene>
<proteinExistence type="inferred from homology"/>
<dbReference type="HAMAP" id="MF_00242">
    <property type="entry name" value="Arg_deiminase"/>
    <property type="match status" value="1"/>
</dbReference>
<dbReference type="Proteomes" id="UP000250222">
    <property type="component" value="Unassembled WGS sequence"/>
</dbReference>
<comment type="subcellular location">
    <subcellularLocation>
        <location evidence="3">Cytoplasm</location>
    </subcellularLocation>
</comment>
<dbReference type="InterPro" id="IPR003876">
    <property type="entry name" value="Arg_deiminase"/>
</dbReference>
<reference evidence="5 6" key="1">
    <citation type="submission" date="2016-10" db="EMBL/GenBank/DDBJ databases">
        <authorList>
            <person name="Cai Z."/>
        </authorList>
    </citation>
    <scope>NUCLEOTIDE SEQUENCE [LARGE SCALE GENOMIC DNA]</scope>
    <source>
        <strain evidence="5 6">CGMCC 1.10826</strain>
    </source>
</reference>
<dbReference type="EC" id="3.5.3.6" evidence="3"/>
<dbReference type="GO" id="GO:0019546">
    <property type="term" value="P:L-arginine deiminase pathway"/>
    <property type="evidence" value="ECO:0007669"/>
    <property type="project" value="TreeGrafter"/>
</dbReference>
<keyword evidence="3" id="KW-0056">Arginine metabolism</keyword>
<dbReference type="Gene3D" id="1.10.3930.10">
    <property type="entry name" value="Arginine deiminase"/>
    <property type="match status" value="1"/>
</dbReference>
<feature type="active site" description="Amidino-cysteine intermediate" evidence="3 4">
    <location>
        <position position="397"/>
    </location>
</feature>
<comment type="similarity">
    <text evidence="1 3">Belongs to the arginine deiminase family.</text>
</comment>
<dbReference type="RefSeq" id="WP_110851444.1">
    <property type="nucleotide sequence ID" value="NZ_QKLZ01000002.1"/>
</dbReference>
<organism evidence="5 6">
    <name type="scientific">Georgenia satyanarayanai</name>
    <dbReference type="NCBI Taxonomy" id="860221"/>
    <lineage>
        <taxon>Bacteria</taxon>
        <taxon>Bacillati</taxon>
        <taxon>Actinomycetota</taxon>
        <taxon>Actinomycetes</taxon>
        <taxon>Micrococcales</taxon>
        <taxon>Bogoriellaceae</taxon>
        <taxon>Georgenia</taxon>
    </lineage>
</organism>
<evidence type="ECO:0000313" key="6">
    <source>
        <dbReference type="Proteomes" id="UP000250222"/>
    </source>
</evidence>
<dbReference type="PRINTS" id="PR01466">
    <property type="entry name" value="ARGDEIMINASE"/>
</dbReference>
<keyword evidence="2 3" id="KW-0378">Hydrolase</keyword>
<sequence length="407" mass="44769">MTYHVDSEVGRLHEVILHRPGPEMRRLTPQNREELLFDDVLWVERAEEEHDAFASALRDQGVRVRYFTDLLRETLAVPAARSLIVEQTFGPALLGAAGVGPVLDMVNTLDDGELTTLLVGGLTKRELLERIDEPRSVALHVLGADEFVVPPLPNHLYTRDASAWVYDGVGVSNMRKRSRLRESLHYQAVYRFHPDFRGVDFHLWSGAGGRTGINVEGGDVLVLGRGAVLVGMSERTTPQGVERVAQRLFETGSATEVVALALPHERAFMHLDTVMTMVDDHTFTEYAGLGALPSYRITPGDADGEIVVTDHPPEDMHTSIAQALGVDSLRILTPAQDSLSAEREQWDDACNVLALEPGVVVAYERNTTTNAYLRSHGVEVIEVPGSELGRGRGGPRCMSCPTVREAI</sequence>
<evidence type="ECO:0000313" key="5">
    <source>
        <dbReference type="EMBL" id="SSA39182.1"/>
    </source>
</evidence>
<protein>
    <recommendedName>
        <fullName evidence="3">Arginine deiminase</fullName>
        <shortName evidence="3">ADI</shortName>
        <ecNumber evidence="3">3.5.3.6</ecNumber>
    </recommendedName>
    <alternativeName>
        <fullName evidence="3">Arginine dihydrolase</fullName>
        <shortName evidence="3">AD</shortName>
    </alternativeName>
</protein>
<keyword evidence="3" id="KW-0963">Cytoplasm</keyword>
<dbReference type="PANTHER" id="PTHR47271:SF2">
    <property type="entry name" value="ARGININE DEIMINASE"/>
    <property type="match status" value="1"/>
</dbReference>
<dbReference type="EMBL" id="UETB01000002">
    <property type="protein sequence ID" value="SSA39182.1"/>
    <property type="molecule type" value="Genomic_DNA"/>
</dbReference>
<dbReference type="UniPathway" id="UPA00254">
    <property type="reaction ID" value="UER00364"/>
</dbReference>
<evidence type="ECO:0000256" key="4">
    <source>
        <dbReference type="PIRSR" id="PIRSR006356-1"/>
    </source>
</evidence>
<evidence type="ECO:0000256" key="2">
    <source>
        <dbReference type="ARBA" id="ARBA00022801"/>
    </source>
</evidence>
<evidence type="ECO:0000256" key="3">
    <source>
        <dbReference type="HAMAP-Rule" id="MF_00242"/>
    </source>
</evidence>
<dbReference type="GO" id="GO:0016990">
    <property type="term" value="F:arginine deiminase activity"/>
    <property type="evidence" value="ECO:0007669"/>
    <property type="project" value="UniProtKB-UniRule"/>
</dbReference>
<dbReference type="Pfam" id="PF02274">
    <property type="entry name" value="ADI"/>
    <property type="match status" value="1"/>
</dbReference>
<comment type="pathway">
    <text evidence="3">Amino-acid degradation; L-arginine degradation via ADI pathway; carbamoyl phosphate from L-arginine: step 1/2.</text>
</comment>
<dbReference type="OrthoDB" id="9807502at2"/>
<dbReference type="AlphaFoldDB" id="A0A2Y9BWJ6"/>
<comment type="catalytic activity">
    <reaction evidence="3">
        <text>L-arginine + H2O = L-citrulline + NH4(+)</text>
        <dbReference type="Rhea" id="RHEA:19597"/>
        <dbReference type="ChEBI" id="CHEBI:15377"/>
        <dbReference type="ChEBI" id="CHEBI:28938"/>
        <dbReference type="ChEBI" id="CHEBI:32682"/>
        <dbReference type="ChEBI" id="CHEBI:57743"/>
        <dbReference type="EC" id="3.5.3.6"/>
    </reaction>
</comment>
<dbReference type="Gene3D" id="3.75.10.10">
    <property type="entry name" value="L-arginine/glycine Amidinotransferase, Chain A"/>
    <property type="match status" value="1"/>
</dbReference>
<dbReference type="NCBIfam" id="NF002381">
    <property type="entry name" value="PRK01388.1"/>
    <property type="match status" value="1"/>
</dbReference>
<dbReference type="PIRSF" id="PIRSF006356">
    <property type="entry name" value="Arg_deiminase"/>
    <property type="match status" value="1"/>
</dbReference>
<name>A0A2Y9BWJ6_9MICO</name>
<dbReference type="GO" id="GO:0005737">
    <property type="term" value="C:cytoplasm"/>
    <property type="evidence" value="ECO:0007669"/>
    <property type="project" value="UniProtKB-SubCell"/>
</dbReference>
<dbReference type="SUPFAM" id="SSF55909">
    <property type="entry name" value="Pentein"/>
    <property type="match status" value="1"/>
</dbReference>
<evidence type="ECO:0000256" key="1">
    <source>
        <dbReference type="ARBA" id="ARBA00010206"/>
    </source>
</evidence>